<dbReference type="InterPro" id="IPR028081">
    <property type="entry name" value="Leu-bd"/>
</dbReference>
<dbReference type="Gene3D" id="3.40.50.2300">
    <property type="match status" value="2"/>
</dbReference>
<dbReference type="SUPFAM" id="SSF55961">
    <property type="entry name" value="Bet v1-like"/>
    <property type="match status" value="1"/>
</dbReference>
<gene>
    <name evidence="4" type="ORF">GCM10022288_10480</name>
</gene>
<name>A0ABP8AMW7_9MICO</name>
<evidence type="ECO:0000259" key="3">
    <source>
        <dbReference type="Pfam" id="PF13458"/>
    </source>
</evidence>
<organism evidence="4 5">
    <name type="scientific">Gryllotalpicola kribbensis</name>
    <dbReference type="NCBI Taxonomy" id="993084"/>
    <lineage>
        <taxon>Bacteria</taxon>
        <taxon>Bacillati</taxon>
        <taxon>Actinomycetota</taxon>
        <taxon>Actinomycetes</taxon>
        <taxon>Micrococcales</taxon>
        <taxon>Microbacteriaceae</taxon>
        <taxon>Gryllotalpicola</taxon>
    </lineage>
</organism>
<reference evidence="5" key="1">
    <citation type="journal article" date="2019" name="Int. J. Syst. Evol. Microbiol.">
        <title>The Global Catalogue of Microorganisms (GCM) 10K type strain sequencing project: providing services to taxonomists for standard genome sequencing and annotation.</title>
        <authorList>
            <consortium name="The Broad Institute Genomics Platform"/>
            <consortium name="The Broad Institute Genome Sequencing Center for Infectious Disease"/>
            <person name="Wu L."/>
            <person name="Ma J."/>
        </authorList>
    </citation>
    <scope>NUCLEOTIDE SEQUENCE [LARGE SCALE GENOMIC DNA]</scope>
    <source>
        <strain evidence="5">JCM 17593</strain>
    </source>
</reference>
<evidence type="ECO:0000256" key="2">
    <source>
        <dbReference type="ARBA" id="ARBA00022729"/>
    </source>
</evidence>
<proteinExistence type="inferred from homology"/>
<dbReference type="Proteomes" id="UP001500213">
    <property type="component" value="Unassembled WGS sequence"/>
</dbReference>
<dbReference type="RefSeq" id="WP_344774556.1">
    <property type="nucleotide sequence ID" value="NZ_BAABBX010000007.1"/>
</dbReference>
<dbReference type="PANTHER" id="PTHR47628:SF1">
    <property type="entry name" value="ALIPHATIC AMIDASE EXPRESSION-REGULATING PROTEIN"/>
    <property type="match status" value="1"/>
</dbReference>
<comment type="similarity">
    <text evidence="1">Belongs to the leucine-binding protein family.</text>
</comment>
<evidence type="ECO:0000313" key="4">
    <source>
        <dbReference type="EMBL" id="GAA4186626.1"/>
    </source>
</evidence>
<feature type="domain" description="Leucine-binding protein" evidence="3">
    <location>
        <begin position="132"/>
        <end position="439"/>
    </location>
</feature>
<keyword evidence="5" id="KW-1185">Reference proteome</keyword>
<keyword evidence="2" id="KW-0732">Signal</keyword>
<dbReference type="SUPFAM" id="SSF53822">
    <property type="entry name" value="Periplasmic binding protein-like I"/>
    <property type="match status" value="1"/>
</dbReference>
<protein>
    <recommendedName>
        <fullName evidence="3">Leucine-binding protein domain-containing protein</fullName>
    </recommendedName>
</protein>
<accession>A0ABP8AMW7</accession>
<comment type="caution">
    <text evidence="4">The sequence shown here is derived from an EMBL/GenBank/DDBJ whole genome shotgun (WGS) entry which is preliminary data.</text>
</comment>
<dbReference type="CDD" id="cd06331">
    <property type="entry name" value="PBP1_AmiC-like"/>
    <property type="match status" value="1"/>
</dbReference>
<dbReference type="PANTHER" id="PTHR47628">
    <property type="match status" value="1"/>
</dbReference>
<dbReference type="InterPro" id="IPR028082">
    <property type="entry name" value="Peripla_BP_I"/>
</dbReference>
<evidence type="ECO:0000313" key="5">
    <source>
        <dbReference type="Proteomes" id="UP001500213"/>
    </source>
</evidence>
<sequence>MAEELSFVVGSSSPRSPAELWSALRTGAASGWPMLRECRRVERGAPVMFDIPQPDGSAVRCAGRIVGLEENRSLTIAQETPWVGRVKLVLHPEESGTRLSVLVTVEQAGVEWLADRGSSGALRSSGIAHIDVRIGLLVSLSGAAGLMGRSIVNGAALAIEDVNADGAFGRRTARLFVEDDRTSPERALSAYRRLVEEHACDVVIASISSAAMQTVRPYAVATGRLVLNTAMAERRTGPRRNFIDLGESPLEQLRRAIPETMTAAGASNWYLVGNDYVWPRTVSAVARRLITQHGGRISGTAFAPIGSSGFDRILDDIGAGDGDLILSSFIGEDAIRFERTFHAQGLRSSFRTLATNFDQAQLDHLGTGVAAGILVSNDHAGLIGLGSDLGIRYRRRFGLTSAPLTSLAVNAYNGIRLYAQAAAAARTLDPSMIGRRIRAGGVGTETARRRATGRFAAASLAEVTSHGIRPVA</sequence>
<dbReference type="EMBL" id="BAABBX010000007">
    <property type="protein sequence ID" value="GAA4186626.1"/>
    <property type="molecule type" value="Genomic_DNA"/>
</dbReference>
<dbReference type="Pfam" id="PF13458">
    <property type="entry name" value="Peripla_BP_6"/>
    <property type="match status" value="1"/>
</dbReference>
<evidence type="ECO:0000256" key="1">
    <source>
        <dbReference type="ARBA" id="ARBA00010062"/>
    </source>
</evidence>